<proteinExistence type="predicted"/>
<gene>
    <name evidence="2" type="ORF">AFL01nite_29600</name>
</gene>
<comment type="caution">
    <text evidence="2">The sequence shown here is derived from an EMBL/GenBank/DDBJ whole genome shotgun (WGS) entry which is preliminary data.</text>
</comment>
<feature type="transmembrane region" description="Helical" evidence="1">
    <location>
        <begin position="84"/>
        <end position="104"/>
    </location>
</feature>
<keyword evidence="1" id="KW-0812">Transmembrane</keyword>
<feature type="transmembrane region" description="Helical" evidence="1">
    <location>
        <begin position="203"/>
        <end position="219"/>
    </location>
</feature>
<keyword evidence="3" id="KW-1185">Reference proteome</keyword>
<feature type="transmembrane region" description="Helical" evidence="1">
    <location>
        <begin position="12"/>
        <end position="32"/>
    </location>
</feature>
<accession>A0A512HYV6</accession>
<feature type="transmembrane region" description="Helical" evidence="1">
    <location>
        <begin position="140"/>
        <end position="166"/>
    </location>
</feature>
<evidence type="ECO:0000313" key="3">
    <source>
        <dbReference type="Proteomes" id="UP000321769"/>
    </source>
</evidence>
<feature type="transmembrane region" description="Helical" evidence="1">
    <location>
        <begin position="110"/>
        <end position="128"/>
    </location>
</feature>
<feature type="transmembrane region" description="Helical" evidence="1">
    <location>
        <begin position="52"/>
        <end position="72"/>
    </location>
</feature>
<evidence type="ECO:0000313" key="2">
    <source>
        <dbReference type="EMBL" id="GEO90633.1"/>
    </source>
</evidence>
<dbReference type="OrthoDB" id="5189031at2"/>
<dbReference type="RefSeq" id="WP_146828766.1">
    <property type="nucleotide sequence ID" value="NZ_BAAAYQ010000001.1"/>
</dbReference>
<feature type="transmembrane region" description="Helical" evidence="1">
    <location>
        <begin position="225"/>
        <end position="242"/>
    </location>
</feature>
<reference evidence="2 3" key="1">
    <citation type="submission" date="2019-07" db="EMBL/GenBank/DDBJ databases">
        <title>Whole genome shotgun sequence of Aeromicrobium flavum NBRC 107625.</title>
        <authorList>
            <person name="Hosoyama A."/>
            <person name="Uohara A."/>
            <person name="Ohji S."/>
            <person name="Ichikawa N."/>
        </authorList>
    </citation>
    <scope>NUCLEOTIDE SEQUENCE [LARGE SCALE GENOMIC DNA]</scope>
    <source>
        <strain evidence="2 3">NBRC 107625</strain>
    </source>
</reference>
<name>A0A512HYV6_9ACTN</name>
<keyword evidence="1" id="KW-0472">Membrane</keyword>
<dbReference type="AlphaFoldDB" id="A0A512HYV6"/>
<dbReference type="EMBL" id="BJZQ01000025">
    <property type="protein sequence ID" value="GEO90633.1"/>
    <property type="molecule type" value="Genomic_DNA"/>
</dbReference>
<organism evidence="2 3">
    <name type="scientific">Aeromicrobium flavum</name>
    <dbReference type="NCBI Taxonomy" id="416568"/>
    <lineage>
        <taxon>Bacteria</taxon>
        <taxon>Bacillati</taxon>
        <taxon>Actinomycetota</taxon>
        <taxon>Actinomycetes</taxon>
        <taxon>Propionibacteriales</taxon>
        <taxon>Nocardioidaceae</taxon>
        <taxon>Aeromicrobium</taxon>
    </lineage>
</organism>
<protein>
    <submittedName>
        <fullName evidence="2">Uncharacterized protein</fullName>
    </submittedName>
</protein>
<feature type="transmembrane region" description="Helical" evidence="1">
    <location>
        <begin position="178"/>
        <end position="196"/>
    </location>
</feature>
<sequence length="250" mass="26290">MTSTNVHTDRRLGWVLLAAAIAQIVAPIVQTVADVSQPGDDSESLLITPAGWAFSIWSLIYLLALAHAVVTLWRGDGVGSRRFLIDLIALYVGATVWIAVSAVAISWLTFLVLAVMTCFAIDAARIAASARLRDPAWITWLARAASGVYAGWVSAAVFLNLGTGAIELDIADPDIRGWQFALLVGAVVFALGANLLMPRSPGYAAAVVWALIGIIAAVAGESTTALVIAIVAIVLLVAQTAWQSTRALTD</sequence>
<evidence type="ECO:0000256" key="1">
    <source>
        <dbReference type="SAM" id="Phobius"/>
    </source>
</evidence>
<dbReference type="Proteomes" id="UP000321769">
    <property type="component" value="Unassembled WGS sequence"/>
</dbReference>
<keyword evidence="1" id="KW-1133">Transmembrane helix</keyword>